<dbReference type="GO" id="GO:0016020">
    <property type="term" value="C:membrane"/>
    <property type="evidence" value="ECO:0007669"/>
    <property type="project" value="GOC"/>
</dbReference>
<dbReference type="AlphaFoldDB" id="A0A366XXU1"/>
<gene>
    <name evidence="6" type="ORF">DS031_08915</name>
</gene>
<dbReference type="Gene3D" id="3.90.550.10">
    <property type="entry name" value="Spore Coat Polysaccharide Biosynthesis Protein SpsA, Chain A"/>
    <property type="match status" value="1"/>
</dbReference>
<evidence type="ECO:0000256" key="4">
    <source>
        <dbReference type="SAM" id="MobiDB-lite"/>
    </source>
</evidence>
<organism evidence="6 7">
    <name type="scientific">Bacillus taeanensis</name>
    <dbReference type="NCBI Taxonomy" id="273032"/>
    <lineage>
        <taxon>Bacteria</taxon>
        <taxon>Bacillati</taxon>
        <taxon>Bacillota</taxon>
        <taxon>Bacilli</taxon>
        <taxon>Bacillales</taxon>
        <taxon>Bacillaceae</taxon>
        <taxon>Bacillus</taxon>
    </lineage>
</organism>
<dbReference type="OrthoDB" id="2902148at2"/>
<keyword evidence="3" id="KW-0808">Transferase</keyword>
<reference evidence="6 7" key="1">
    <citation type="submission" date="2018-07" db="EMBL/GenBank/DDBJ databases">
        <title>Lottiidibacillus patelloidae gen. nov., sp. nov., isolated from the intestinal tract of a marine limpet and the reclassification of B. taeanensis BH030017T, B. algicola KMM 3737T and B. hwajinpoensis SW-72T as genus Lottiidibacillus.</title>
        <authorList>
            <person name="Liu R."/>
            <person name="Huang Z."/>
        </authorList>
    </citation>
    <scope>NUCLEOTIDE SEQUENCE [LARGE SCALE GENOMIC DNA]</scope>
    <source>
        <strain evidence="6 7">BH030017</strain>
    </source>
</reference>
<comment type="similarity">
    <text evidence="1">Belongs to the glycosyltransferase 2 family.</text>
</comment>
<evidence type="ECO:0000256" key="2">
    <source>
        <dbReference type="ARBA" id="ARBA00022676"/>
    </source>
</evidence>
<dbReference type="Pfam" id="PF00535">
    <property type="entry name" value="Glycos_transf_2"/>
    <property type="match status" value="1"/>
</dbReference>
<evidence type="ECO:0000259" key="5">
    <source>
        <dbReference type="Pfam" id="PF00535"/>
    </source>
</evidence>
<feature type="domain" description="Glycosyltransferase 2-like" evidence="5">
    <location>
        <begin position="7"/>
        <end position="151"/>
    </location>
</feature>
<dbReference type="InterPro" id="IPR029044">
    <property type="entry name" value="Nucleotide-diphossugar_trans"/>
</dbReference>
<dbReference type="EMBL" id="QOCW01000007">
    <property type="protein sequence ID" value="RBW69965.1"/>
    <property type="molecule type" value="Genomic_DNA"/>
</dbReference>
<sequence>MTTPLVSVIIPACNEEHTIGEVIEEVTKLEYNLEIIVVINGSTDNTEKIARRFHVTVLLYKDPLGHDVGRAIGVKHAKGDILLFLDSDFVIQAGQLTPFIAAVHEKKIDIALNAYPKTITKQNMITSSAKSLLNNMLNRPDLESSSMTNVPHAISRKALEIIGEKSLAIPPLALTKAVINYLNVEKSAYVPLHKLNKKHKRNSSDPLIHLVMRDHLKAFKFLFQQKEQQMDFQHTSFSGKSPTLSPSPQKVTESPLPDEDAKHFQTAALIFTSNSEKPLLPIIQKIRHEGIVNNIIVIDLNSNNYTYITDKDDTKVFFLSQLTYHEIKEALLLELFKNRYFLVLNTDYSIYIDDLSKLLSPLLTGTYDMATMYIKNLYEKNSIPYLGNIYLQYCLRQDKALLQLPWFSPFMLTKHALQKIGLQHTANPFKLYTFAVIHQLKIKSIKHHIPIDINSFKASNQLSQLYIKDLSGCIAELIEQKGTEGLYTPAFRAIDKI</sequence>
<dbReference type="InterPro" id="IPR001173">
    <property type="entry name" value="Glyco_trans_2-like"/>
</dbReference>
<accession>A0A366XXU1</accession>
<feature type="compositionally biased region" description="Polar residues" evidence="4">
    <location>
        <begin position="234"/>
        <end position="252"/>
    </location>
</feature>
<protein>
    <recommendedName>
        <fullName evidence="5">Glycosyltransferase 2-like domain-containing protein</fullName>
    </recommendedName>
</protein>
<dbReference type="Proteomes" id="UP000253314">
    <property type="component" value="Unassembled WGS sequence"/>
</dbReference>
<dbReference type="GO" id="GO:0009247">
    <property type="term" value="P:glycolipid biosynthetic process"/>
    <property type="evidence" value="ECO:0007669"/>
    <property type="project" value="TreeGrafter"/>
</dbReference>
<keyword evidence="7" id="KW-1185">Reference proteome</keyword>
<dbReference type="PANTHER" id="PTHR43398:SF1">
    <property type="entry name" value="DOLICHOL-PHOSPHATE MANNOSYLTRANSFERASE SUBUNIT 1"/>
    <property type="match status" value="1"/>
</dbReference>
<evidence type="ECO:0000313" key="7">
    <source>
        <dbReference type="Proteomes" id="UP000253314"/>
    </source>
</evidence>
<dbReference type="InterPro" id="IPR039528">
    <property type="entry name" value="DPM1-like"/>
</dbReference>
<dbReference type="SUPFAM" id="SSF53448">
    <property type="entry name" value="Nucleotide-diphospho-sugar transferases"/>
    <property type="match status" value="1"/>
</dbReference>
<dbReference type="CDD" id="cd04179">
    <property type="entry name" value="DPM_DPG-synthase_like"/>
    <property type="match status" value="1"/>
</dbReference>
<comment type="caution">
    <text evidence="6">The sequence shown here is derived from an EMBL/GenBank/DDBJ whole genome shotgun (WGS) entry which is preliminary data.</text>
</comment>
<dbReference type="GO" id="GO:0004582">
    <property type="term" value="F:dolichyl-phosphate beta-D-mannosyltransferase activity"/>
    <property type="evidence" value="ECO:0007669"/>
    <property type="project" value="InterPro"/>
</dbReference>
<name>A0A366XXU1_9BACI</name>
<dbReference type="PANTHER" id="PTHR43398">
    <property type="entry name" value="DOLICHOL-PHOSPHATE MANNOSYLTRANSFERASE SUBUNIT 1"/>
    <property type="match status" value="1"/>
</dbReference>
<dbReference type="RefSeq" id="WP_113805721.1">
    <property type="nucleotide sequence ID" value="NZ_QOCW01000007.1"/>
</dbReference>
<evidence type="ECO:0000256" key="3">
    <source>
        <dbReference type="ARBA" id="ARBA00022679"/>
    </source>
</evidence>
<evidence type="ECO:0000313" key="6">
    <source>
        <dbReference type="EMBL" id="RBW69965.1"/>
    </source>
</evidence>
<proteinExistence type="inferred from homology"/>
<evidence type="ECO:0000256" key="1">
    <source>
        <dbReference type="ARBA" id="ARBA00006739"/>
    </source>
</evidence>
<feature type="region of interest" description="Disordered" evidence="4">
    <location>
        <begin position="234"/>
        <end position="257"/>
    </location>
</feature>
<keyword evidence="2" id="KW-0328">Glycosyltransferase</keyword>